<comment type="caution">
    <text evidence="1">The sequence shown here is derived from an EMBL/GenBank/DDBJ whole genome shotgun (WGS) entry which is preliminary data.</text>
</comment>
<gene>
    <name evidence="1" type="ORF">SADUNF_Sadunf11G0093700</name>
</gene>
<organism evidence="1 2">
    <name type="scientific">Salix dunnii</name>
    <dbReference type="NCBI Taxonomy" id="1413687"/>
    <lineage>
        <taxon>Eukaryota</taxon>
        <taxon>Viridiplantae</taxon>
        <taxon>Streptophyta</taxon>
        <taxon>Embryophyta</taxon>
        <taxon>Tracheophyta</taxon>
        <taxon>Spermatophyta</taxon>
        <taxon>Magnoliopsida</taxon>
        <taxon>eudicotyledons</taxon>
        <taxon>Gunneridae</taxon>
        <taxon>Pentapetalae</taxon>
        <taxon>rosids</taxon>
        <taxon>fabids</taxon>
        <taxon>Malpighiales</taxon>
        <taxon>Salicaceae</taxon>
        <taxon>Saliceae</taxon>
        <taxon>Salix</taxon>
    </lineage>
</organism>
<protein>
    <submittedName>
        <fullName evidence="1">Uncharacterized protein</fullName>
    </submittedName>
</protein>
<dbReference type="AlphaFoldDB" id="A0A835JNC6"/>
<proteinExistence type="predicted"/>
<reference evidence="1 2" key="1">
    <citation type="submission" date="2020-10" db="EMBL/GenBank/DDBJ databases">
        <title>Plant Genome Project.</title>
        <authorList>
            <person name="Zhang R.-G."/>
        </authorList>
    </citation>
    <scope>NUCLEOTIDE SEQUENCE [LARGE SCALE GENOMIC DNA]</scope>
    <source>
        <strain evidence="1">FAFU-HL-1</strain>
        <tissue evidence="1">Leaf</tissue>
    </source>
</reference>
<accession>A0A835JNC6</accession>
<dbReference type="EMBL" id="JADGMS010000011">
    <property type="protein sequence ID" value="KAF9672912.1"/>
    <property type="molecule type" value="Genomic_DNA"/>
</dbReference>
<evidence type="ECO:0000313" key="2">
    <source>
        <dbReference type="Proteomes" id="UP000657918"/>
    </source>
</evidence>
<sequence length="279" mass="30837">MEIQMSGLRALEAYATESNGLDVGCTIAKAWTTSQAACVTGKAEKPLPRSTSRSFSNGFWRKLNRVRLRNKARLRNTIAKDSTKTISPRLQHCLDTRQLREEKLEVRNQIGNLITALIEWLSSADEQNSLGRQNNPSFQARASALLKTHAPVKPGFSCFRCKSFQTIAYRGVVDTTSGICTTKCITIAIISLYCEIEFPRLSSIDPGVPLNRIPFHGPDLNLSVETSLTINSEYAVGSSLKVQLPLEGSSDAFHDDRYRSRPVTVFLPSFISGRNVSPG</sequence>
<dbReference type="Proteomes" id="UP000657918">
    <property type="component" value="Chromosome 11"/>
</dbReference>
<keyword evidence="2" id="KW-1185">Reference proteome</keyword>
<name>A0A835JNC6_9ROSI</name>
<evidence type="ECO:0000313" key="1">
    <source>
        <dbReference type="EMBL" id="KAF9672912.1"/>
    </source>
</evidence>